<protein>
    <submittedName>
        <fullName evidence="3">Glutathione S-transferase</fullName>
    </submittedName>
</protein>
<feature type="region of interest" description="Disordered" evidence="1">
    <location>
        <begin position="85"/>
        <end position="118"/>
    </location>
</feature>
<dbReference type="Proteomes" id="UP000027920">
    <property type="component" value="Unassembled WGS sequence"/>
</dbReference>
<dbReference type="EMBL" id="AMGV01000007">
    <property type="protein sequence ID" value="KEF55620.1"/>
    <property type="molecule type" value="Genomic_DNA"/>
</dbReference>
<name>A0A072PJB3_9EURO</name>
<keyword evidence="4" id="KW-1185">Reference proteome</keyword>
<dbReference type="Gene3D" id="1.20.1050.10">
    <property type="match status" value="1"/>
</dbReference>
<dbReference type="InterPro" id="IPR010987">
    <property type="entry name" value="Glutathione-S-Trfase_C-like"/>
</dbReference>
<proteinExistence type="predicted"/>
<dbReference type="PROSITE" id="PS50405">
    <property type="entry name" value="GST_CTER"/>
    <property type="match status" value="1"/>
</dbReference>
<comment type="caution">
    <text evidence="3">The sequence shown here is derived from an EMBL/GenBank/DDBJ whole genome shotgun (WGS) entry which is preliminary data.</text>
</comment>
<dbReference type="RefSeq" id="XP_013258210.1">
    <property type="nucleotide sequence ID" value="XM_013402756.1"/>
</dbReference>
<dbReference type="AlphaFoldDB" id="A0A072PJB3"/>
<dbReference type="PANTHER" id="PTHR44051:SF22">
    <property type="entry name" value="DISULFIDE-BOND OXIDOREDUCTASE YGHU"/>
    <property type="match status" value="1"/>
</dbReference>
<feature type="compositionally biased region" description="Polar residues" evidence="1">
    <location>
        <begin position="87"/>
        <end position="101"/>
    </location>
</feature>
<evidence type="ECO:0000313" key="4">
    <source>
        <dbReference type="Proteomes" id="UP000027920"/>
    </source>
</evidence>
<dbReference type="VEuPathDB" id="FungiDB:A1O9_08370"/>
<dbReference type="InterPro" id="IPR036282">
    <property type="entry name" value="Glutathione-S-Trfase_C_sf"/>
</dbReference>
<dbReference type="GO" id="GO:0016740">
    <property type="term" value="F:transferase activity"/>
    <property type="evidence" value="ECO:0007669"/>
    <property type="project" value="UniProtKB-KW"/>
</dbReference>
<keyword evidence="3" id="KW-0808">Transferase</keyword>
<evidence type="ECO:0000259" key="2">
    <source>
        <dbReference type="PROSITE" id="PS50405"/>
    </source>
</evidence>
<dbReference type="SUPFAM" id="SSF47616">
    <property type="entry name" value="GST C-terminal domain-like"/>
    <property type="match status" value="1"/>
</dbReference>
<evidence type="ECO:0000256" key="1">
    <source>
        <dbReference type="SAM" id="MobiDB-lite"/>
    </source>
</evidence>
<dbReference type="Pfam" id="PF00043">
    <property type="entry name" value="GST_C"/>
    <property type="match status" value="1"/>
</dbReference>
<dbReference type="OrthoDB" id="422574at2759"/>
<gene>
    <name evidence="3" type="ORF">A1O9_08370</name>
</gene>
<sequence length="118" mass="13509">MAGVYSAYGINRYVNEAKRLFDVLESRLNTHDWLAGDKYTISDIASYAWLRSAFLLLDIDVGQWPGLDKWMKRIGERPAVLKGVNVPRSSRTSEEMAQQFKSMRDKVDAMKNTDKCDS</sequence>
<reference evidence="3 4" key="1">
    <citation type="submission" date="2013-03" db="EMBL/GenBank/DDBJ databases">
        <title>The Genome Sequence of Exophiala aquamarina CBS 119918.</title>
        <authorList>
            <consortium name="The Broad Institute Genomics Platform"/>
            <person name="Cuomo C."/>
            <person name="de Hoog S."/>
            <person name="Gorbushina A."/>
            <person name="Walker B."/>
            <person name="Young S.K."/>
            <person name="Zeng Q."/>
            <person name="Gargeya S."/>
            <person name="Fitzgerald M."/>
            <person name="Haas B."/>
            <person name="Abouelleil A."/>
            <person name="Allen A.W."/>
            <person name="Alvarado L."/>
            <person name="Arachchi H.M."/>
            <person name="Berlin A.M."/>
            <person name="Chapman S.B."/>
            <person name="Gainer-Dewar J."/>
            <person name="Goldberg J."/>
            <person name="Griggs A."/>
            <person name="Gujja S."/>
            <person name="Hansen M."/>
            <person name="Howarth C."/>
            <person name="Imamovic A."/>
            <person name="Ireland A."/>
            <person name="Larimer J."/>
            <person name="McCowan C."/>
            <person name="Murphy C."/>
            <person name="Pearson M."/>
            <person name="Poon T.W."/>
            <person name="Priest M."/>
            <person name="Roberts A."/>
            <person name="Saif S."/>
            <person name="Shea T."/>
            <person name="Sisk P."/>
            <person name="Sykes S."/>
            <person name="Wortman J."/>
            <person name="Nusbaum C."/>
            <person name="Birren B."/>
        </authorList>
    </citation>
    <scope>NUCLEOTIDE SEQUENCE [LARGE SCALE GENOMIC DNA]</scope>
    <source>
        <strain evidence="3 4">CBS 119918</strain>
    </source>
</reference>
<evidence type="ECO:0000313" key="3">
    <source>
        <dbReference type="EMBL" id="KEF55620.1"/>
    </source>
</evidence>
<dbReference type="InterPro" id="IPR004046">
    <property type="entry name" value="GST_C"/>
</dbReference>
<organism evidence="3 4">
    <name type="scientific">Exophiala aquamarina CBS 119918</name>
    <dbReference type="NCBI Taxonomy" id="1182545"/>
    <lineage>
        <taxon>Eukaryota</taxon>
        <taxon>Fungi</taxon>
        <taxon>Dikarya</taxon>
        <taxon>Ascomycota</taxon>
        <taxon>Pezizomycotina</taxon>
        <taxon>Eurotiomycetes</taxon>
        <taxon>Chaetothyriomycetidae</taxon>
        <taxon>Chaetothyriales</taxon>
        <taxon>Herpotrichiellaceae</taxon>
        <taxon>Exophiala</taxon>
    </lineage>
</organism>
<feature type="compositionally biased region" description="Basic and acidic residues" evidence="1">
    <location>
        <begin position="102"/>
        <end position="118"/>
    </location>
</feature>
<feature type="domain" description="GST C-terminal" evidence="2">
    <location>
        <begin position="1"/>
        <end position="100"/>
    </location>
</feature>
<accession>A0A072PJB3</accession>
<dbReference type="STRING" id="1182545.A0A072PJB3"/>
<dbReference type="GeneID" id="25283283"/>
<dbReference type="PANTHER" id="PTHR44051">
    <property type="entry name" value="GLUTATHIONE S-TRANSFERASE-RELATED"/>
    <property type="match status" value="1"/>
</dbReference>
<dbReference type="HOGENOM" id="CLU_2073147_0_0_1"/>